<keyword evidence="1" id="KW-1133">Transmembrane helix</keyword>
<feature type="transmembrane region" description="Helical" evidence="1">
    <location>
        <begin position="101"/>
        <end position="126"/>
    </location>
</feature>
<name>A0A150LYN0_9BACI</name>
<evidence type="ECO:0000313" key="2">
    <source>
        <dbReference type="EMBL" id="KYD17348.1"/>
    </source>
</evidence>
<dbReference type="InterPro" id="IPR031360">
    <property type="entry name" value="TrpP"/>
</dbReference>
<evidence type="ECO:0000313" key="3">
    <source>
        <dbReference type="Proteomes" id="UP000075683"/>
    </source>
</evidence>
<feature type="transmembrane region" description="Helical" evidence="1">
    <location>
        <begin position="77"/>
        <end position="94"/>
    </location>
</feature>
<dbReference type="Pfam" id="PF17099">
    <property type="entry name" value="TrpP"/>
    <property type="match status" value="1"/>
</dbReference>
<sequence>MKTKDLVFMALLVGLGAILHLTVPGIYLGMKPDFSLIMLFIGILLFPEKKHVLLLSLATGIISGMTTSFPNGFFPNFIEKPITGFIFFGLFLLFKKKRTPLVNGILTAAGTIVSGFVFLSLALLLVGLPGPFVALFATVVLPTTAFNTAAVLIIEPLVRTVGKRSNLITLAD</sequence>
<proteinExistence type="predicted"/>
<dbReference type="STRING" id="301148.B4135_2560"/>
<keyword evidence="1" id="KW-0812">Transmembrane</keyword>
<dbReference type="OrthoDB" id="2243651at2"/>
<reference evidence="2 3" key="1">
    <citation type="submission" date="2016-01" db="EMBL/GenBank/DDBJ databases">
        <title>Draft Genome Sequences of Seven Thermophilic Sporeformers Isolated from Foods.</title>
        <authorList>
            <person name="Berendsen E.M."/>
            <person name="Wells-Bennik M.H."/>
            <person name="Krawcyk A.O."/>
            <person name="De Jong A."/>
            <person name="Holsappel S."/>
            <person name="Eijlander R.T."/>
            <person name="Kuipers O.P."/>
        </authorList>
    </citation>
    <scope>NUCLEOTIDE SEQUENCE [LARGE SCALE GENOMIC DNA]</scope>
    <source>
        <strain evidence="2 3">B4135</strain>
    </source>
</reference>
<gene>
    <name evidence="2" type="ORF">B4135_2560</name>
</gene>
<evidence type="ECO:0000256" key="1">
    <source>
        <dbReference type="SAM" id="Phobius"/>
    </source>
</evidence>
<feature type="transmembrane region" description="Helical" evidence="1">
    <location>
        <begin position="132"/>
        <end position="154"/>
    </location>
</feature>
<feature type="transmembrane region" description="Helical" evidence="1">
    <location>
        <begin position="6"/>
        <end position="30"/>
    </location>
</feature>
<evidence type="ECO:0008006" key="4">
    <source>
        <dbReference type="Google" id="ProtNLM"/>
    </source>
</evidence>
<dbReference type="Gene3D" id="1.10.1760.20">
    <property type="match status" value="1"/>
</dbReference>
<accession>A0A150LYN0</accession>
<dbReference type="Proteomes" id="UP000075683">
    <property type="component" value="Unassembled WGS sequence"/>
</dbReference>
<protein>
    <recommendedName>
        <fullName evidence="4">Tryptophan transporter</fullName>
    </recommendedName>
</protein>
<organism evidence="2 3">
    <name type="scientific">Caldibacillus debilis</name>
    <dbReference type="NCBI Taxonomy" id="301148"/>
    <lineage>
        <taxon>Bacteria</taxon>
        <taxon>Bacillati</taxon>
        <taxon>Bacillota</taxon>
        <taxon>Bacilli</taxon>
        <taxon>Bacillales</taxon>
        <taxon>Bacillaceae</taxon>
        <taxon>Caldibacillus</taxon>
    </lineage>
</organism>
<dbReference type="RefSeq" id="WP_061569205.1">
    <property type="nucleotide sequence ID" value="NZ_LQYT01000057.1"/>
</dbReference>
<keyword evidence="1" id="KW-0472">Membrane</keyword>
<comment type="caution">
    <text evidence="2">The sequence shown here is derived from an EMBL/GenBank/DDBJ whole genome shotgun (WGS) entry which is preliminary data.</text>
</comment>
<dbReference type="EMBL" id="LQYT01000057">
    <property type="protein sequence ID" value="KYD17348.1"/>
    <property type="molecule type" value="Genomic_DNA"/>
</dbReference>
<dbReference type="AlphaFoldDB" id="A0A150LYN0"/>